<reference evidence="2" key="1">
    <citation type="submission" date="2018-05" db="EMBL/GenBank/DDBJ databases">
        <title>Draft genome sequence of Stemphylium lycopersici strain CIDEFI 213.</title>
        <authorList>
            <person name="Medina R."/>
            <person name="Franco M.E.E."/>
            <person name="Lucentini C.G."/>
            <person name="Saparrat M.C.N."/>
            <person name="Balatti P.A."/>
        </authorList>
    </citation>
    <scope>NUCLEOTIDE SEQUENCE [LARGE SCALE GENOMIC DNA]</scope>
    <source>
        <strain evidence="2">CIDEFI 213</strain>
    </source>
</reference>
<dbReference type="Proteomes" id="UP000249619">
    <property type="component" value="Unassembled WGS sequence"/>
</dbReference>
<protein>
    <submittedName>
        <fullName evidence="1">Uncharacterized protein</fullName>
    </submittedName>
</protein>
<organism evidence="1 2">
    <name type="scientific">Stemphylium lycopersici</name>
    <name type="common">Tomato gray leaf spot disease fungus</name>
    <name type="synonym">Thyrospora lycopersici</name>
    <dbReference type="NCBI Taxonomy" id="183478"/>
    <lineage>
        <taxon>Eukaryota</taxon>
        <taxon>Fungi</taxon>
        <taxon>Dikarya</taxon>
        <taxon>Ascomycota</taxon>
        <taxon>Pezizomycotina</taxon>
        <taxon>Dothideomycetes</taxon>
        <taxon>Pleosporomycetidae</taxon>
        <taxon>Pleosporales</taxon>
        <taxon>Pleosporineae</taxon>
        <taxon>Pleosporaceae</taxon>
        <taxon>Stemphylium</taxon>
    </lineage>
</organism>
<comment type="caution">
    <text evidence="1">The sequence shown here is derived from an EMBL/GenBank/DDBJ whole genome shotgun (WGS) entry which is preliminary data.</text>
</comment>
<evidence type="ECO:0000313" key="2">
    <source>
        <dbReference type="Proteomes" id="UP000249619"/>
    </source>
</evidence>
<proteinExistence type="predicted"/>
<keyword evidence="2" id="KW-1185">Reference proteome</keyword>
<dbReference type="EMBL" id="QGDH01000252">
    <property type="protein sequence ID" value="RAR01736.1"/>
    <property type="molecule type" value="Genomic_DNA"/>
</dbReference>
<gene>
    <name evidence="1" type="ORF">DDE83_008819</name>
</gene>
<accession>A0A364MT44</accession>
<name>A0A364MT44_STELY</name>
<evidence type="ECO:0000313" key="1">
    <source>
        <dbReference type="EMBL" id="RAR01736.1"/>
    </source>
</evidence>
<dbReference type="AlphaFoldDB" id="A0A364MT44"/>
<sequence length="65" mass="7111">MTGTVSSSLAFSDVWGATDSDITGIEHPLFFGIESFATSKGTEIINNMYYPTKEYRLDTLISLGL</sequence>